<keyword evidence="2" id="KW-0812">Transmembrane</keyword>
<reference evidence="3" key="1">
    <citation type="submission" date="2023-07" db="EMBL/GenBank/DDBJ databases">
        <authorList>
            <consortium name="AG Swart"/>
            <person name="Singh M."/>
            <person name="Singh A."/>
            <person name="Seah K."/>
            <person name="Emmerich C."/>
        </authorList>
    </citation>
    <scope>NUCLEOTIDE SEQUENCE</scope>
    <source>
        <strain evidence="3">DP1</strain>
    </source>
</reference>
<proteinExistence type="predicted"/>
<dbReference type="EMBL" id="CAMPGE010022030">
    <property type="protein sequence ID" value="CAI2380116.1"/>
    <property type="molecule type" value="Genomic_DNA"/>
</dbReference>
<organism evidence="3 4">
    <name type="scientific">Euplotes crassus</name>
    <dbReference type="NCBI Taxonomy" id="5936"/>
    <lineage>
        <taxon>Eukaryota</taxon>
        <taxon>Sar</taxon>
        <taxon>Alveolata</taxon>
        <taxon>Ciliophora</taxon>
        <taxon>Intramacronucleata</taxon>
        <taxon>Spirotrichea</taxon>
        <taxon>Hypotrichia</taxon>
        <taxon>Euplotida</taxon>
        <taxon>Euplotidae</taxon>
        <taxon>Moneuplotes</taxon>
    </lineage>
</organism>
<evidence type="ECO:0000313" key="4">
    <source>
        <dbReference type="Proteomes" id="UP001295684"/>
    </source>
</evidence>
<accession>A0AAD1XX21</accession>
<dbReference type="Proteomes" id="UP001295684">
    <property type="component" value="Unassembled WGS sequence"/>
</dbReference>
<evidence type="ECO:0000256" key="2">
    <source>
        <dbReference type="SAM" id="Phobius"/>
    </source>
</evidence>
<dbReference type="AlphaFoldDB" id="A0AAD1XX21"/>
<keyword evidence="2" id="KW-0472">Membrane</keyword>
<name>A0AAD1XX21_EUPCR</name>
<evidence type="ECO:0000313" key="3">
    <source>
        <dbReference type="EMBL" id="CAI2380116.1"/>
    </source>
</evidence>
<keyword evidence="2" id="KW-1133">Transmembrane helix</keyword>
<sequence length="222" mass="25050">MVMLLNVVLTRTTYSRRSSTSYRSGSSSTGSCTGGTSTCVIIPIVCVLGFFGCICGLIVTAHVVKAIKKKKEQDLRDKVRLEKKRKEELERRQKEEASRLEKLQKQQEEQMKNQLFINQTDYSITPQPQAQFVMPGTAVQPTYQITNPYAGNHNYQPVPVVYDPAVYGVQYDENWQVPDQNLMYTGSHPMASMSNFPQDGQKNVDQTKVVPYETNETARGLA</sequence>
<feature type="region of interest" description="Disordered" evidence="1">
    <location>
        <begin position="85"/>
        <end position="105"/>
    </location>
</feature>
<gene>
    <name evidence="3" type="ORF">ECRASSUSDP1_LOCUS21543</name>
</gene>
<keyword evidence="4" id="KW-1185">Reference proteome</keyword>
<protein>
    <submittedName>
        <fullName evidence="3">Uncharacterized protein</fullName>
    </submittedName>
</protein>
<feature type="transmembrane region" description="Helical" evidence="2">
    <location>
        <begin position="40"/>
        <end position="64"/>
    </location>
</feature>
<evidence type="ECO:0000256" key="1">
    <source>
        <dbReference type="SAM" id="MobiDB-lite"/>
    </source>
</evidence>
<comment type="caution">
    <text evidence="3">The sequence shown here is derived from an EMBL/GenBank/DDBJ whole genome shotgun (WGS) entry which is preliminary data.</text>
</comment>